<gene>
    <name evidence="1" type="ORF">P280DRAFT_449912</name>
</gene>
<proteinExistence type="predicted"/>
<sequence>MDNLAQELVDLISSFLPRDDLKNTLTVSRKFHVSAERFCGAYSNFTLQANDQSKQKLLDTFSNHRFNYLRRVEFHIALPELRKKKRRKRNDVVPDWDKFTCRESQEELNTNDRYFTDHIVFLFGALKVLGDVAQEQNRGPGRIELIVYAPTRHVDASFCLHRRYSSWRIHLLSPSLLPTLTSIRSLHIHTRGTGGVALDYPPSEVVAKLELRLMLDLASKMPELESLHWEGGGDQGTPSAMSEAIMHYYRNYEGPWRDSRHGYAAAVKEIPLPRGLRNLSLDFLFPLADLDQVDQRVALPDLVAPFPYGDVFSSSLRTLSYQLRRLDLRVLADSTLFWPLDPSSSVPFWPNLESLRVCFHFASPWGTWYFQGPKGEGSHTPSYSITSDMYPPLTDTNAEREWDGWIEDGIEEETDHVMFRVKPLDETLTPFLTAFAKATARMPKLKRFALWTPIQWNADFIPELNDGQYVMEDTHERLAWGIAYTAPGISGLDTQPTFEDSPFRQLWWKVGTWRPDSVLHELIRGIGCNSGVELMEYWRDDKYQDDIVGNMVFNLFEDLGSFGVPNLT</sequence>
<protein>
    <recommendedName>
        <fullName evidence="3">F-box domain-containing protein</fullName>
    </recommendedName>
</protein>
<evidence type="ECO:0008006" key="3">
    <source>
        <dbReference type="Google" id="ProtNLM"/>
    </source>
</evidence>
<dbReference type="Proteomes" id="UP000799753">
    <property type="component" value="Unassembled WGS sequence"/>
</dbReference>
<dbReference type="OrthoDB" id="5985073at2759"/>
<dbReference type="AlphaFoldDB" id="A0A6A6RZP0"/>
<keyword evidence="2" id="KW-1185">Reference proteome</keyword>
<evidence type="ECO:0000313" key="2">
    <source>
        <dbReference type="Proteomes" id="UP000799753"/>
    </source>
</evidence>
<accession>A0A6A6RZP0</accession>
<organism evidence="1 2">
    <name type="scientific">Massarina eburnea CBS 473.64</name>
    <dbReference type="NCBI Taxonomy" id="1395130"/>
    <lineage>
        <taxon>Eukaryota</taxon>
        <taxon>Fungi</taxon>
        <taxon>Dikarya</taxon>
        <taxon>Ascomycota</taxon>
        <taxon>Pezizomycotina</taxon>
        <taxon>Dothideomycetes</taxon>
        <taxon>Pleosporomycetidae</taxon>
        <taxon>Pleosporales</taxon>
        <taxon>Massarineae</taxon>
        <taxon>Massarinaceae</taxon>
        <taxon>Massarina</taxon>
    </lineage>
</organism>
<reference evidence="1" key="1">
    <citation type="journal article" date="2020" name="Stud. Mycol.">
        <title>101 Dothideomycetes genomes: a test case for predicting lifestyles and emergence of pathogens.</title>
        <authorList>
            <person name="Haridas S."/>
            <person name="Albert R."/>
            <person name="Binder M."/>
            <person name="Bloem J."/>
            <person name="Labutti K."/>
            <person name="Salamov A."/>
            <person name="Andreopoulos B."/>
            <person name="Baker S."/>
            <person name="Barry K."/>
            <person name="Bills G."/>
            <person name="Bluhm B."/>
            <person name="Cannon C."/>
            <person name="Castanera R."/>
            <person name="Culley D."/>
            <person name="Daum C."/>
            <person name="Ezra D."/>
            <person name="Gonzalez J."/>
            <person name="Henrissat B."/>
            <person name="Kuo A."/>
            <person name="Liang C."/>
            <person name="Lipzen A."/>
            <person name="Lutzoni F."/>
            <person name="Magnuson J."/>
            <person name="Mondo S."/>
            <person name="Nolan M."/>
            <person name="Ohm R."/>
            <person name="Pangilinan J."/>
            <person name="Park H.-J."/>
            <person name="Ramirez L."/>
            <person name="Alfaro M."/>
            <person name="Sun H."/>
            <person name="Tritt A."/>
            <person name="Yoshinaga Y."/>
            <person name="Zwiers L.-H."/>
            <person name="Turgeon B."/>
            <person name="Goodwin S."/>
            <person name="Spatafora J."/>
            <person name="Crous P."/>
            <person name="Grigoriev I."/>
        </authorList>
    </citation>
    <scope>NUCLEOTIDE SEQUENCE</scope>
    <source>
        <strain evidence="1">CBS 473.64</strain>
    </source>
</reference>
<name>A0A6A6RZP0_9PLEO</name>
<evidence type="ECO:0000313" key="1">
    <source>
        <dbReference type="EMBL" id="KAF2641036.1"/>
    </source>
</evidence>
<dbReference type="EMBL" id="MU006783">
    <property type="protein sequence ID" value="KAF2641036.1"/>
    <property type="molecule type" value="Genomic_DNA"/>
</dbReference>